<name>T1I4K3_RHOPR</name>
<dbReference type="AlphaFoldDB" id="T1I4K3"/>
<protein>
    <submittedName>
        <fullName evidence="1">Uncharacterized protein</fullName>
    </submittedName>
</protein>
<dbReference type="VEuPathDB" id="VectorBase:RPRC011222"/>
<evidence type="ECO:0000313" key="2">
    <source>
        <dbReference type="Proteomes" id="UP000015103"/>
    </source>
</evidence>
<accession>T1I4K3</accession>
<proteinExistence type="predicted"/>
<dbReference type="InParanoid" id="T1I4K3"/>
<organism evidence="1 2">
    <name type="scientific">Rhodnius prolixus</name>
    <name type="common">Triatomid bug</name>
    <dbReference type="NCBI Taxonomy" id="13249"/>
    <lineage>
        <taxon>Eukaryota</taxon>
        <taxon>Metazoa</taxon>
        <taxon>Ecdysozoa</taxon>
        <taxon>Arthropoda</taxon>
        <taxon>Hexapoda</taxon>
        <taxon>Insecta</taxon>
        <taxon>Pterygota</taxon>
        <taxon>Neoptera</taxon>
        <taxon>Paraneoptera</taxon>
        <taxon>Hemiptera</taxon>
        <taxon>Heteroptera</taxon>
        <taxon>Panheteroptera</taxon>
        <taxon>Cimicomorpha</taxon>
        <taxon>Reduviidae</taxon>
        <taxon>Triatominae</taxon>
        <taxon>Rhodnius</taxon>
    </lineage>
</organism>
<evidence type="ECO:0000313" key="1">
    <source>
        <dbReference type="EnsemblMetazoa" id="RPRC011222-PA"/>
    </source>
</evidence>
<dbReference type="EnsemblMetazoa" id="RPRC011222-RA">
    <property type="protein sequence ID" value="RPRC011222-PA"/>
    <property type="gene ID" value="RPRC011222"/>
</dbReference>
<sequence>MSSENFNQEAPGILIHVHPLILPKVVRKCITIHQLLICKCISKDLCQALNSASAKGAVYIKPADLITGRKYRIKEIGVLDTRYGKSLRVTIAYDQGIAHLFLPKRILQAIDEQLINSYKGNLNLIYLGEKGGSQLYKFVTVADKETQSGLEEEEEEEEE</sequence>
<keyword evidence="2" id="KW-1185">Reference proteome</keyword>
<dbReference type="Proteomes" id="UP000015103">
    <property type="component" value="Unassembled WGS sequence"/>
</dbReference>
<reference evidence="1" key="1">
    <citation type="submission" date="2015-05" db="UniProtKB">
        <authorList>
            <consortium name="EnsemblMetazoa"/>
        </authorList>
    </citation>
    <scope>IDENTIFICATION</scope>
</reference>
<dbReference type="EMBL" id="ACPB03008625">
    <property type="status" value="NOT_ANNOTATED_CDS"/>
    <property type="molecule type" value="Genomic_DNA"/>
</dbReference>
<dbReference type="HOGENOM" id="CLU_140591_0_0_1"/>